<keyword evidence="9 10" id="KW-0998">Cell outer membrane</keyword>
<protein>
    <submittedName>
        <fullName evidence="15">Catecholate siderophore receptor</fullName>
    </submittedName>
</protein>
<dbReference type="Gene3D" id="2.40.170.20">
    <property type="entry name" value="TonB-dependent receptor, beta-barrel domain"/>
    <property type="match status" value="1"/>
</dbReference>
<evidence type="ECO:0000259" key="14">
    <source>
        <dbReference type="Pfam" id="PF07715"/>
    </source>
</evidence>
<evidence type="ECO:0000313" key="16">
    <source>
        <dbReference type="Proteomes" id="UP001224845"/>
    </source>
</evidence>
<evidence type="ECO:0000313" key="15">
    <source>
        <dbReference type="EMBL" id="MDP9971584.1"/>
    </source>
</evidence>
<dbReference type="PANTHER" id="PTHR32552:SF83">
    <property type="entry name" value="BLR3904 PROTEIN"/>
    <property type="match status" value="1"/>
</dbReference>
<evidence type="ECO:0000256" key="6">
    <source>
        <dbReference type="ARBA" id="ARBA00023077"/>
    </source>
</evidence>
<evidence type="ECO:0000259" key="13">
    <source>
        <dbReference type="Pfam" id="PF00593"/>
    </source>
</evidence>
<evidence type="ECO:0000256" key="4">
    <source>
        <dbReference type="ARBA" id="ARBA00022452"/>
    </source>
</evidence>
<sequence>MSCTPAATGVPREAAMLPFGALMLAASVSSWAQTPEAPVQGGTLGTVTVTEQAEVQGKDQVQTRKTNIGKGTQDIRDIPQSINVITEKLIDDVKLDTLKDALHYSAGITFAATENGTDQDIRLRGFPIASTGDLMIDGMRDPSQYDRDTFNLDRVEVMRGSASMLFGRGSTGGVVNQVSKRPLLADQTDVVGTLGSGGYFRTTADFNVRTGETSALRINAMYNKAGNGGAKIDKYGIAPSYSWGLGTADEFTVGLFHLKNNNVPMSAVRYVNGSLAPVKPGNFYGTSADFVDGEANYVHGAWKHRFANGGELRTQVRSGVFERAQWSTAVGACGALPTAAGTCPAGTRAVMALDPSTFLTRSSLTPRKDRYKGTYAQSDYSLAFDALGVKHELLAGIDASKEEAVRFQNNGSMLGIRPPTRVGTPDDGAGLVGTGLSPQWRNSSNYDAKAYGLYVQDLVQVAPHWKVLGGIRYDSFKGDFEQLNYRTGAVSSTPLSVTSTHLSNSPWSYRGGVMYQPSDSQSYYVSYGTSFNTSADTYQYVTPQNANTPPEKSRNLEVGAKLDWLDGALSTRGAIFRTEKYNERTTDADFAGSAYTLSGKRHTAGVELDVVGRLGRQWEVYASYTWMPVAKIDQAGSAAAAQASVGQRVGLTPKQSGAVWVSYQATPKLRVALGAHGATENRPLTGTTGAASATARVPGYVVADAMLEYKFTPDVYAQININNLSNKAYGDQLYPGFAILGAKRQVLGTVGVRF</sequence>
<dbReference type="EMBL" id="JAUSRV010000006">
    <property type="protein sequence ID" value="MDP9971584.1"/>
    <property type="molecule type" value="Genomic_DNA"/>
</dbReference>
<dbReference type="InterPro" id="IPR010105">
    <property type="entry name" value="TonB_sidphr_rcpt"/>
</dbReference>
<accession>A0AAW8EH08</accession>
<dbReference type="InterPro" id="IPR036942">
    <property type="entry name" value="Beta-barrel_TonB_sf"/>
</dbReference>
<feature type="signal peptide" evidence="12">
    <location>
        <begin position="1"/>
        <end position="32"/>
    </location>
</feature>
<dbReference type="InterPro" id="IPR012910">
    <property type="entry name" value="Plug_dom"/>
</dbReference>
<dbReference type="GO" id="GO:0009279">
    <property type="term" value="C:cell outer membrane"/>
    <property type="evidence" value="ECO:0007669"/>
    <property type="project" value="UniProtKB-SubCell"/>
</dbReference>
<keyword evidence="5 10" id="KW-0812">Transmembrane</keyword>
<dbReference type="NCBIfam" id="TIGR01783">
    <property type="entry name" value="TonB-siderophor"/>
    <property type="match status" value="1"/>
</dbReference>
<feature type="chain" id="PRO_5043824174" evidence="12">
    <location>
        <begin position="33"/>
        <end position="754"/>
    </location>
</feature>
<evidence type="ECO:0000256" key="10">
    <source>
        <dbReference type="PROSITE-ProRule" id="PRU01360"/>
    </source>
</evidence>
<comment type="similarity">
    <text evidence="2 10 11">Belongs to the TonB-dependent receptor family.</text>
</comment>
<dbReference type="Pfam" id="PF07715">
    <property type="entry name" value="Plug"/>
    <property type="match status" value="1"/>
</dbReference>
<dbReference type="GO" id="GO:0038023">
    <property type="term" value="F:signaling receptor activity"/>
    <property type="evidence" value="ECO:0007669"/>
    <property type="project" value="InterPro"/>
</dbReference>
<keyword evidence="8 15" id="KW-0675">Receptor</keyword>
<organism evidence="15 16">
    <name type="scientific">Variovorax paradoxus</name>
    <dbReference type="NCBI Taxonomy" id="34073"/>
    <lineage>
        <taxon>Bacteria</taxon>
        <taxon>Pseudomonadati</taxon>
        <taxon>Pseudomonadota</taxon>
        <taxon>Betaproteobacteria</taxon>
        <taxon>Burkholderiales</taxon>
        <taxon>Comamonadaceae</taxon>
        <taxon>Variovorax</taxon>
    </lineage>
</organism>
<dbReference type="InterPro" id="IPR000531">
    <property type="entry name" value="Beta-barrel_TonB"/>
</dbReference>
<gene>
    <name evidence="15" type="ORF">J2W39_002821</name>
</gene>
<name>A0AAW8EH08_VARPD</name>
<comment type="subcellular location">
    <subcellularLocation>
        <location evidence="1 10">Cell outer membrane</location>
        <topology evidence="1 10">Multi-pass membrane protein</topology>
    </subcellularLocation>
</comment>
<dbReference type="PANTHER" id="PTHR32552">
    <property type="entry name" value="FERRICHROME IRON RECEPTOR-RELATED"/>
    <property type="match status" value="1"/>
</dbReference>
<evidence type="ECO:0000256" key="8">
    <source>
        <dbReference type="ARBA" id="ARBA00023170"/>
    </source>
</evidence>
<dbReference type="AlphaFoldDB" id="A0AAW8EH08"/>
<dbReference type="InterPro" id="IPR039426">
    <property type="entry name" value="TonB-dep_rcpt-like"/>
</dbReference>
<dbReference type="Proteomes" id="UP001224845">
    <property type="component" value="Unassembled WGS sequence"/>
</dbReference>
<dbReference type="Gene3D" id="2.170.130.10">
    <property type="entry name" value="TonB-dependent receptor, plug domain"/>
    <property type="match status" value="1"/>
</dbReference>
<proteinExistence type="inferred from homology"/>
<dbReference type="SUPFAM" id="SSF56935">
    <property type="entry name" value="Porins"/>
    <property type="match status" value="1"/>
</dbReference>
<keyword evidence="3 10" id="KW-0813">Transport</keyword>
<evidence type="ECO:0000256" key="11">
    <source>
        <dbReference type="RuleBase" id="RU003357"/>
    </source>
</evidence>
<dbReference type="Pfam" id="PF00593">
    <property type="entry name" value="TonB_dep_Rec_b-barrel"/>
    <property type="match status" value="1"/>
</dbReference>
<dbReference type="GO" id="GO:0015891">
    <property type="term" value="P:siderophore transport"/>
    <property type="evidence" value="ECO:0007669"/>
    <property type="project" value="InterPro"/>
</dbReference>
<keyword evidence="7 10" id="KW-0472">Membrane</keyword>
<feature type="domain" description="TonB-dependent receptor plug" evidence="14">
    <location>
        <begin position="75"/>
        <end position="174"/>
    </location>
</feature>
<evidence type="ECO:0000256" key="9">
    <source>
        <dbReference type="ARBA" id="ARBA00023237"/>
    </source>
</evidence>
<evidence type="ECO:0000256" key="5">
    <source>
        <dbReference type="ARBA" id="ARBA00022692"/>
    </source>
</evidence>
<dbReference type="PROSITE" id="PS52016">
    <property type="entry name" value="TONB_DEPENDENT_REC_3"/>
    <property type="match status" value="1"/>
</dbReference>
<evidence type="ECO:0000256" key="7">
    <source>
        <dbReference type="ARBA" id="ARBA00023136"/>
    </source>
</evidence>
<dbReference type="CDD" id="cd01347">
    <property type="entry name" value="ligand_gated_channel"/>
    <property type="match status" value="1"/>
</dbReference>
<evidence type="ECO:0000256" key="2">
    <source>
        <dbReference type="ARBA" id="ARBA00009810"/>
    </source>
</evidence>
<keyword evidence="6 11" id="KW-0798">TonB box</keyword>
<feature type="domain" description="TonB-dependent receptor-like beta-barrel" evidence="13">
    <location>
        <begin position="279"/>
        <end position="724"/>
    </location>
</feature>
<evidence type="ECO:0000256" key="1">
    <source>
        <dbReference type="ARBA" id="ARBA00004571"/>
    </source>
</evidence>
<evidence type="ECO:0000256" key="12">
    <source>
        <dbReference type="SAM" id="SignalP"/>
    </source>
</evidence>
<dbReference type="RefSeq" id="WP_307594098.1">
    <property type="nucleotide sequence ID" value="NZ_CAXUQG020000001.1"/>
</dbReference>
<keyword evidence="4 10" id="KW-1134">Transmembrane beta strand</keyword>
<evidence type="ECO:0000256" key="3">
    <source>
        <dbReference type="ARBA" id="ARBA00022448"/>
    </source>
</evidence>
<comment type="caution">
    <text evidence="15">The sequence shown here is derived from an EMBL/GenBank/DDBJ whole genome shotgun (WGS) entry which is preliminary data.</text>
</comment>
<reference evidence="15" key="1">
    <citation type="submission" date="2023-07" db="EMBL/GenBank/DDBJ databases">
        <title>Sorghum-associated microbial communities from plants grown in Nebraska, USA.</title>
        <authorList>
            <person name="Schachtman D."/>
        </authorList>
    </citation>
    <scope>NUCLEOTIDE SEQUENCE</scope>
    <source>
        <strain evidence="15">DS3315</strain>
    </source>
</reference>
<keyword evidence="12" id="KW-0732">Signal</keyword>
<dbReference type="GO" id="GO:0015344">
    <property type="term" value="F:siderophore uptake transmembrane transporter activity"/>
    <property type="evidence" value="ECO:0007669"/>
    <property type="project" value="TreeGrafter"/>
</dbReference>
<dbReference type="InterPro" id="IPR037066">
    <property type="entry name" value="Plug_dom_sf"/>
</dbReference>